<feature type="transmembrane region" description="Helical" evidence="10">
    <location>
        <begin position="283"/>
        <end position="303"/>
    </location>
</feature>
<evidence type="ECO:0000256" key="1">
    <source>
        <dbReference type="ARBA" id="ARBA00004651"/>
    </source>
</evidence>
<dbReference type="EMBL" id="JAIZAY010000005">
    <property type="protein sequence ID" value="KAJ8041703.1"/>
    <property type="molecule type" value="Genomic_DNA"/>
</dbReference>
<feature type="transmembrane region" description="Helical" evidence="10">
    <location>
        <begin position="67"/>
        <end position="91"/>
    </location>
</feature>
<dbReference type="SUPFAM" id="SSF81321">
    <property type="entry name" value="Family A G protein-coupled receptor-like"/>
    <property type="match status" value="1"/>
</dbReference>
<dbReference type="PROSITE" id="PS50262">
    <property type="entry name" value="G_PROTEIN_RECEP_F1_2"/>
    <property type="match status" value="1"/>
</dbReference>
<keyword evidence="3 9" id="KW-0812">Transmembrane</keyword>
<dbReference type="Gene3D" id="1.20.1070.10">
    <property type="entry name" value="Rhodopsin 7-helix transmembrane proteins"/>
    <property type="match status" value="1"/>
</dbReference>
<dbReference type="CDD" id="cd00637">
    <property type="entry name" value="7tm_classA_rhodopsin-like"/>
    <property type="match status" value="1"/>
</dbReference>
<keyword evidence="7 9" id="KW-0675">Receptor</keyword>
<keyword evidence="2" id="KW-1003">Cell membrane</keyword>
<evidence type="ECO:0000313" key="12">
    <source>
        <dbReference type="EMBL" id="KAJ8041703.1"/>
    </source>
</evidence>
<dbReference type="InterPro" id="IPR000276">
    <property type="entry name" value="GPCR_Rhodpsn"/>
</dbReference>
<evidence type="ECO:0000256" key="6">
    <source>
        <dbReference type="ARBA" id="ARBA00023136"/>
    </source>
</evidence>
<feature type="transmembrane region" description="Helical" evidence="10">
    <location>
        <begin position="193"/>
        <end position="212"/>
    </location>
</feature>
<feature type="domain" description="G-protein coupled receptors family 1 profile" evidence="11">
    <location>
        <begin position="45"/>
        <end position="328"/>
    </location>
</feature>
<proteinExistence type="inferred from homology"/>
<gene>
    <name evidence="12" type="ORF">HOLleu_12593</name>
</gene>
<evidence type="ECO:0000256" key="9">
    <source>
        <dbReference type="RuleBase" id="RU000688"/>
    </source>
</evidence>
<protein>
    <submittedName>
        <fullName evidence="12">Melatonin receptor type 1B-B</fullName>
    </submittedName>
</protein>
<name>A0A9Q1C9H2_HOLLE</name>
<sequence>MDVTNPTSLMNSTEMALSNASPLTYAERIALAVFCVLVAVCGILGNTLVVLAVWLSRRLRTATNVYVVNLSVADMVTCLSVPAYVIALMSWEEWPGNELPCALVAALSMVCVGCSQFTLAGIALNRYVLVTKARDIYITFYSRRNLVISTAITWLIPILAVFLPLAFGVGDLGFDPKYSRCGPKHTESHTYDSIMALILFPIPFGTTVYCYLKIFIFVRRHCNNMVPAAGEQSSSSVAAKNVNNDVITSLGNRTSGNNALNEQCVKQARKRFNRRQHEITKNLFYVVCAFVICLTPYSALLLIPGTDRYVPYAGVLFLLNSALNPAIYAIKHPHFKSVFKAILLMDLAEIPEPVSFLRNANNAPNKPAISSGEI</sequence>
<comment type="similarity">
    <text evidence="9">Belongs to the G-protein coupled receptor 1 family.</text>
</comment>
<dbReference type="InterPro" id="IPR017452">
    <property type="entry name" value="GPCR_Rhodpsn_7TM"/>
</dbReference>
<comment type="caution">
    <text evidence="12">The sequence shown here is derived from an EMBL/GenBank/DDBJ whole genome shotgun (WGS) entry which is preliminary data.</text>
</comment>
<evidence type="ECO:0000256" key="2">
    <source>
        <dbReference type="ARBA" id="ARBA00022475"/>
    </source>
</evidence>
<dbReference type="Pfam" id="PF00001">
    <property type="entry name" value="7tm_1"/>
    <property type="match status" value="1"/>
</dbReference>
<comment type="subcellular location">
    <subcellularLocation>
        <location evidence="1">Cell membrane</location>
        <topology evidence="1">Multi-pass membrane protein</topology>
    </subcellularLocation>
</comment>
<keyword evidence="8 9" id="KW-0807">Transducer</keyword>
<organism evidence="12 13">
    <name type="scientific">Holothuria leucospilota</name>
    <name type="common">Black long sea cucumber</name>
    <name type="synonym">Mertensiothuria leucospilota</name>
    <dbReference type="NCBI Taxonomy" id="206669"/>
    <lineage>
        <taxon>Eukaryota</taxon>
        <taxon>Metazoa</taxon>
        <taxon>Echinodermata</taxon>
        <taxon>Eleutherozoa</taxon>
        <taxon>Echinozoa</taxon>
        <taxon>Holothuroidea</taxon>
        <taxon>Aspidochirotacea</taxon>
        <taxon>Aspidochirotida</taxon>
        <taxon>Holothuriidae</taxon>
        <taxon>Holothuria</taxon>
    </lineage>
</organism>
<dbReference type="PANTHER" id="PTHR24228">
    <property type="entry name" value="B2 BRADYKININ RECEPTOR/ANGIOTENSIN II RECEPTOR"/>
    <property type="match status" value="1"/>
</dbReference>
<feature type="transmembrane region" description="Helical" evidence="10">
    <location>
        <begin position="309"/>
        <end position="330"/>
    </location>
</feature>
<evidence type="ECO:0000256" key="3">
    <source>
        <dbReference type="ARBA" id="ARBA00022692"/>
    </source>
</evidence>
<dbReference type="Proteomes" id="UP001152320">
    <property type="component" value="Chromosome 5"/>
</dbReference>
<accession>A0A9Q1C9H2</accession>
<evidence type="ECO:0000259" key="11">
    <source>
        <dbReference type="PROSITE" id="PS50262"/>
    </source>
</evidence>
<dbReference type="AlphaFoldDB" id="A0A9Q1C9H2"/>
<evidence type="ECO:0000256" key="5">
    <source>
        <dbReference type="ARBA" id="ARBA00023040"/>
    </source>
</evidence>
<keyword evidence="13" id="KW-1185">Reference proteome</keyword>
<dbReference type="PROSITE" id="PS00237">
    <property type="entry name" value="G_PROTEIN_RECEP_F1_1"/>
    <property type="match status" value="1"/>
</dbReference>
<evidence type="ECO:0000256" key="10">
    <source>
        <dbReference type="SAM" id="Phobius"/>
    </source>
</evidence>
<dbReference type="PRINTS" id="PR00237">
    <property type="entry name" value="GPCRRHODOPSN"/>
</dbReference>
<evidence type="ECO:0000256" key="7">
    <source>
        <dbReference type="ARBA" id="ARBA00023170"/>
    </source>
</evidence>
<dbReference type="GO" id="GO:0005886">
    <property type="term" value="C:plasma membrane"/>
    <property type="evidence" value="ECO:0007669"/>
    <property type="project" value="UniProtKB-SubCell"/>
</dbReference>
<reference evidence="12" key="1">
    <citation type="submission" date="2021-10" db="EMBL/GenBank/DDBJ databases">
        <title>Tropical sea cucumber genome reveals ecological adaptation and Cuvierian tubules defense mechanism.</title>
        <authorList>
            <person name="Chen T."/>
        </authorList>
    </citation>
    <scope>NUCLEOTIDE SEQUENCE</scope>
    <source>
        <strain evidence="12">Nanhai2018</strain>
        <tissue evidence="12">Muscle</tissue>
    </source>
</reference>
<evidence type="ECO:0000256" key="4">
    <source>
        <dbReference type="ARBA" id="ARBA00022989"/>
    </source>
</evidence>
<dbReference type="GO" id="GO:0004930">
    <property type="term" value="F:G protein-coupled receptor activity"/>
    <property type="evidence" value="ECO:0007669"/>
    <property type="project" value="UniProtKB-KW"/>
</dbReference>
<feature type="transmembrane region" description="Helical" evidence="10">
    <location>
        <begin position="103"/>
        <end position="125"/>
    </location>
</feature>
<dbReference type="PANTHER" id="PTHR24228:SF72">
    <property type="entry name" value="G-PROTEIN COUPLED RECEPTORS FAMILY 1 PROFILE DOMAIN-CONTAINING PROTEIN"/>
    <property type="match status" value="1"/>
</dbReference>
<feature type="transmembrane region" description="Helical" evidence="10">
    <location>
        <begin position="146"/>
        <end position="167"/>
    </location>
</feature>
<evidence type="ECO:0000313" key="13">
    <source>
        <dbReference type="Proteomes" id="UP001152320"/>
    </source>
</evidence>
<dbReference type="OrthoDB" id="2105199at2759"/>
<evidence type="ECO:0000256" key="8">
    <source>
        <dbReference type="ARBA" id="ARBA00023224"/>
    </source>
</evidence>
<keyword evidence="6 10" id="KW-0472">Membrane</keyword>
<keyword evidence="5 9" id="KW-0297">G-protein coupled receptor</keyword>
<feature type="transmembrane region" description="Helical" evidence="10">
    <location>
        <begin position="29"/>
        <end position="55"/>
    </location>
</feature>
<keyword evidence="4 10" id="KW-1133">Transmembrane helix</keyword>